<dbReference type="RefSeq" id="WP_017745691.1">
    <property type="nucleotide sequence ID" value="NZ_KQ976354.1"/>
</dbReference>
<proteinExistence type="predicted"/>
<reference evidence="2 3" key="1">
    <citation type="journal article" date="2013" name="Genome Biol. Evol.">
        <title>Genomes of Stigonematalean cyanobacteria (subsection V) and the evolution of oxygenic photosynthesis from prokaryotes to plastids.</title>
        <authorList>
            <person name="Dagan T."/>
            <person name="Roettger M."/>
            <person name="Stucken K."/>
            <person name="Landan G."/>
            <person name="Koch R."/>
            <person name="Major P."/>
            <person name="Gould S.B."/>
            <person name="Goremykin V.V."/>
            <person name="Rippka R."/>
            <person name="Tandeau de Marsac N."/>
            <person name="Gugger M."/>
            <person name="Lockhart P.J."/>
            <person name="Allen J.F."/>
            <person name="Brune I."/>
            <person name="Maus I."/>
            <person name="Puhler A."/>
            <person name="Martin W.F."/>
        </authorList>
    </citation>
    <scope>NUCLEOTIDE SEQUENCE [LARGE SCALE GENOMIC DNA]</scope>
    <source>
        <strain evidence="2 3">PCC 7110</strain>
    </source>
</reference>
<dbReference type="AlphaFoldDB" id="A0A139X541"/>
<accession>A0A139X541</accession>
<gene>
    <name evidence="2" type="ORF">WA1_27945</name>
</gene>
<evidence type="ECO:0000313" key="3">
    <source>
        <dbReference type="Proteomes" id="UP000076925"/>
    </source>
</evidence>
<evidence type="ECO:0000259" key="1">
    <source>
        <dbReference type="Pfam" id="PF18737"/>
    </source>
</evidence>
<dbReference type="OrthoDB" id="1551032at2"/>
<organism evidence="2 3">
    <name type="scientific">Scytonema hofmannii PCC 7110</name>
    <dbReference type="NCBI Taxonomy" id="128403"/>
    <lineage>
        <taxon>Bacteria</taxon>
        <taxon>Bacillati</taxon>
        <taxon>Cyanobacteriota</taxon>
        <taxon>Cyanophyceae</taxon>
        <taxon>Nostocales</taxon>
        <taxon>Scytonemataceae</taxon>
        <taxon>Scytonema</taxon>
    </lineage>
</organism>
<protein>
    <recommendedName>
        <fullName evidence="1">MAE-28990/MAE-18760-like HEPN domain-containing protein</fullName>
    </recommendedName>
</protein>
<sequence length="212" mass="24822">MSNWSKQLEEDLNWREKELAALKKQVITASKGSVTHQVLLRAMWSLLYAHYEGFCKFAWDLYLDELQKAGVKRKACKNEIAIFSLKNKFQELKEDLSSENIWQFAKTNFQNLLEEKIEFSSKLETNSNLYPNIFRNNILQVGLICSLVDRYQIEIKSLVARRNEIAHGQKMIIKDLQEYKKYEDAALEVMHELAISIVDSLDKKLYLQSPPQ</sequence>
<keyword evidence="3" id="KW-1185">Reference proteome</keyword>
<dbReference type="EMBL" id="ANNX02000031">
    <property type="protein sequence ID" value="KYC39808.1"/>
    <property type="molecule type" value="Genomic_DNA"/>
</dbReference>
<evidence type="ECO:0000313" key="2">
    <source>
        <dbReference type="EMBL" id="KYC39808.1"/>
    </source>
</evidence>
<dbReference type="Proteomes" id="UP000076925">
    <property type="component" value="Unassembled WGS sequence"/>
</dbReference>
<feature type="domain" description="MAE-28990/MAE-18760-like HEPN" evidence="1">
    <location>
        <begin position="4"/>
        <end position="206"/>
    </location>
</feature>
<name>A0A139X541_9CYAN</name>
<dbReference type="InterPro" id="IPR040788">
    <property type="entry name" value="HEPN_MAE_28990"/>
</dbReference>
<comment type="caution">
    <text evidence="2">The sequence shown here is derived from an EMBL/GenBank/DDBJ whole genome shotgun (WGS) entry which is preliminary data.</text>
</comment>
<dbReference type="Pfam" id="PF18737">
    <property type="entry name" value="HEPN_MAE_28990"/>
    <property type="match status" value="1"/>
</dbReference>